<dbReference type="GO" id="GO:0008475">
    <property type="term" value="F:procollagen-lysine 5-dioxygenase activity"/>
    <property type="evidence" value="ECO:0007669"/>
    <property type="project" value="TreeGrafter"/>
</dbReference>
<gene>
    <name evidence="1" type="ORF">PoB_002760300</name>
</gene>
<dbReference type="GO" id="GO:0005783">
    <property type="term" value="C:endoplasmic reticulum"/>
    <property type="evidence" value="ECO:0007669"/>
    <property type="project" value="TreeGrafter"/>
</dbReference>
<evidence type="ECO:0000313" key="2">
    <source>
        <dbReference type="Proteomes" id="UP000735302"/>
    </source>
</evidence>
<dbReference type="Proteomes" id="UP000735302">
    <property type="component" value="Unassembled WGS sequence"/>
</dbReference>
<sequence length="150" mass="17713">GLWNVPHVFNVLLIQSHYLPVLRGAYSFNINREPAASFCEAARTKMVFMYVNNQDYWGHLIYADYFDTSHLNNELFDIFSNPLDWKERYIHKDYEKSLEPGAKIEEPCPDVFWFPVVTDTFCDEFVAEFENYGEWSGGKNDVRHNLRLES</sequence>
<dbReference type="EMBL" id="BLXT01003185">
    <property type="protein sequence ID" value="GFO01098.1"/>
    <property type="molecule type" value="Genomic_DNA"/>
</dbReference>
<keyword evidence="2" id="KW-1185">Reference proteome</keyword>
<reference evidence="1 2" key="1">
    <citation type="journal article" date="2021" name="Elife">
        <title>Chloroplast acquisition without the gene transfer in kleptoplastic sea slugs, Plakobranchus ocellatus.</title>
        <authorList>
            <person name="Maeda T."/>
            <person name="Takahashi S."/>
            <person name="Yoshida T."/>
            <person name="Shimamura S."/>
            <person name="Takaki Y."/>
            <person name="Nagai Y."/>
            <person name="Toyoda A."/>
            <person name="Suzuki Y."/>
            <person name="Arimoto A."/>
            <person name="Ishii H."/>
            <person name="Satoh N."/>
            <person name="Nishiyama T."/>
            <person name="Hasebe M."/>
            <person name="Maruyama T."/>
            <person name="Minagawa J."/>
            <person name="Obokata J."/>
            <person name="Shigenobu S."/>
        </authorList>
    </citation>
    <scope>NUCLEOTIDE SEQUENCE [LARGE SCALE GENOMIC DNA]</scope>
</reference>
<dbReference type="InterPro" id="IPR050757">
    <property type="entry name" value="Collagen_mod_GT25"/>
</dbReference>
<accession>A0AAV4A358</accession>
<feature type="non-terminal residue" evidence="1">
    <location>
        <position position="1"/>
    </location>
</feature>
<protein>
    <submittedName>
        <fullName evidence="1">Procollagen-lysine,2-oxoglutarate 5-dioxygenase 2</fullName>
    </submittedName>
</protein>
<comment type="caution">
    <text evidence="1">The sequence shown here is derived from an EMBL/GenBank/DDBJ whole genome shotgun (WGS) entry which is preliminary data.</text>
</comment>
<name>A0AAV4A358_9GAST</name>
<dbReference type="AlphaFoldDB" id="A0AAV4A358"/>
<proteinExistence type="predicted"/>
<evidence type="ECO:0000313" key="1">
    <source>
        <dbReference type="EMBL" id="GFO01098.1"/>
    </source>
</evidence>
<organism evidence="1 2">
    <name type="scientific">Plakobranchus ocellatus</name>
    <dbReference type="NCBI Taxonomy" id="259542"/>
    <lineage>
        <taxon>Eukaryota</taxon>
        <taxon>Metazoa</taxon>
        <taxon>Spiralia</taxon>
        <taxon>Lophotrochozoa</taxon>
        <taxon>Mollusca</taxon>
        <taxon>Gastropoda</taxon>
        <taxon>Heterobranchia</taxon>
        <taxon>Euthyneura</taxon>
        <taxon>Panpulmonata</taxon>
        <taxon>Sacoglossa</taxon>
        <taxon>Placobranchoidea</taxon>
        <taxon>Plakobranchidae</taxon>
        <taxon>Plakobranchus</taxon>
    </lineage>
</organism>
<dbReference type="PANTHER" id="PTHR10730">
    <property type="entry name" value="PROCOLLAGEN-LYSINE,2-OXOGLUTARATE 5-DIOXYGENASE/GLYCOSYLTRANSFERASE 25 FAMILY MEMBER"/>
    <property type="match status" value="1"/>
</dbReference>
<dbReference type="PANTHER" id="PTHR10730:SF45">
    <property type="entry name" value="PROCOLLAGEN-LYSINE,2-OXOGLUTARATE 5-DIOXYGENASE"/>
    <property type="match status" value="1"/>
</dbReference>